<dbReference type="Pfam" id="PF02738">
    <property type="entry name" value="MoCoBD_1"/>
    <property type="match status" value="1"/>
</dbReference>
<dbReference type="InterPro" id="IPR016208">
    <property type="entry name" value="Ald_Oxase/xanthine_DH-like"/>
</dbReference>
<dbReference type="PANTHER" id="PTHR11908">
    <property type="entry name" value="XANTHINE DEHYDROGENASE"/>
    <property type="match status" value="1"/>
</dbReference>
<gene>
    <name evidence="5" type="ORF">COA96_15700</name>
</gene>
<dbReference type="GO" id="GO:0016491">
    <property type="term" value="F:oxidoreductase activity"/>
    <property type="evidence" value="ECO:0007669"/>
    <property type="project" value="UniProtKB-KW"/>
</dbReference>
<dbReference type="InterPro" id="IPR000674">
    <property type="entry name" value="Ald_Oxase/Xan_DH_a/b"/>
</dbReference>
<dbReference type="SUPFAM" id="SSF54665">
    <property type="entry name" value="CO dehydrogenase molybdoprotein N-domain-like"/>
    <property type="match status" value="1"/>
</dbReference>
<organism evidence="5 6">
    <name type="scientific">SAR86 cluster bacterium</name>
    <dbReference type="NCBI Taxonomy" id="2030880"/>
    <lineage>
        <taxon>Bacteria</taxon>
        <taxon>Pseudomonadati</taxon>
        <taxon>Pseudomonadota</taxon>
        <taxon>Gammaproteobacteria</taxon>
        <taxon>SAR86 cluster</taxon>
    </lineage>
</organism>
<evidence type="ECO:0000256" key="1">
    <source>
        <dbReference type="ARBA" id="ARBA00006849"/>
    </source>
</evidence>
<dbReference type="Pfam" id="PF01315">
    <property type="entry name" value="Ald_Xan_dh_C"/>
    <property type="match status" value="1"/>
</dbReference>
<keyword evidence="2" id="KW-0500">Molybdenum</keyword>
<protein>
    <submittedName>
        <fullName evidence="5">Aldehyde oxidase</fullName>
    </submittedName>
</protein>
<evidence type="ECO:0000313" key="5">
    <source>
        <dbReference type="EMBL" id="PCJ20773.1"/>
    </source>
</evidence>
<dbReference type="PANTHER" id="PTHR11908:SF132">
    <property type="entry name" value="ALDEHYDE OXIDASE 1-RELATED"/>
    <property type="match status" value="1"/>
</dbReference>
<dbReference type="SUPFAM" id="SSF56003">
    <property type="entry name" value="Molybdenum cofactor-binding domain"/>
    <property type="match status" value="1"/>
</dbReference>
<dbReference type="SMART" id="SM01008">
    <property type="entry name" value="Ald_Xan_dh_C"/>
    <property type="match status" value="1"/>
</dbReference>
<dbReference type="GO" id="GO:0005506">
    <property type="term" value="F:iron ion binding"/>
    <property type="evidence" value="ECO:0007669"/>
    <property type="project" value="InterPro"/>
</dbReference>
<evidence type="ECO:0000256" key="3">
    <source>
        <dbReference type="ARBA" id="ARBA00023002"/>
    </source>
</evidence>
<comment type="similarity">
    <text evidence="1">Belongs to the xanthine dehydrogenase family.</text>
</comment>
<dbReference type="AlphaFoldDB" id="A0A2A5ANA0"/>
<dbReference type="Proteomes" id="UP000218327">
    <property type="component" value="Unassembled WGS sequence"/>
</dbReference>
<feature type="domain" description="Aldehyde oxidase/xanthine dehydrogenase a/b hammerhead" evidence="4">
    <location>
        <begin position="20"/>
        <end position="120"/>
    </location>
</feature>
<evidence type="ECO:0000313" key="6">
    <source>
        <dbReference type="Proteomes" id="UP000218327"/>
    </source>
</evidence>
<dbReference type="InterPro" id="IPR037165">
    <property type="entry name" value="AldOxase/xan_DH_Mopterin-bd_sf"/>
</dbReference>
<keyword evidence="3" id="KW-0560">Oxidoreductase</keyword>
<evidence type="ECO:0000256" key="2">
    <source>
        <dbReference type="ARBA" id="ARBA00022505"/>
    </source>
</evidence>
<dbReference type="InterPro" id="IPR046867">
    <property type="entry name" value="AldOxase/xan_DH_MoCoBD2"/>
</dbReference>
<sequence length="802" mass="85282">MAYSLIGKNFTPPDVHGKVTGKAKYAEDFKVEGMLYARLLTSPVPHARIRHIDTSAALQMEGVVAVLTADDVPSVEGVANHILTNEPAYVGDPILAIAAIDEKTAEDAIAAINFEFEPLPFTVDPLTSLRPNGPDARTQGNVGNSSIRNGIRTIKWSAEEFAAAGENTLPRGEAAVEWSVGDLESGFNDAAFIIDESFVTASHSHLSMEPRSVLSYWENGKCFIYGSSQSQSFPVPGLAAYIGIAPEDLVFVAEFCGGGFGSKGGAYPSMSIPAHMSRLTGRPVMLRISREEEYYIGSARHGFQGHIKMGFREDGRITAADLYIVQDNGANAGFSDWLSAGDAVSLVYQPLAMRFRGIPVFTNTPFKGPQRGPGQNQVHAAIEPLLDKAARELGIDRLEIRSINAPESDDHYGSRQSSLTSAHLPEALAKGAEQFGWEEKSKLSGQRIGNKIIGVGVGQAYHSAGSSGFDGLVRISPEGKLHIHTGVGNLGTYSHTATSRVAAEILKYGWENCVVERGDSRRHLPWNFGQFGSNTSFTMTRTNYVAAMDALEKLLEIAALDLGGSPDDYDIGDERVFLKSDPSNFISYAAAAARAIEIGGKYSGQVAPEDINSMTRNSVAALAGTGLIGVAKDNLEKVGTVPALAAGFVQIALDTETGKYDILDYVGVADCGTVLHPLGLGNQIKSAAFMGFGMAGFERHAYDPQNGLPANTGLYQAKPPTYLDAATDMSWAAIDKADPENPVGAKGIGEPIQGCAAAALLCAISDALGGHNFNRVPVTADMIVNAASGRPQSHKPLQTNTT</sequence>
<dbReference type="InterPro" id="IPR036856">
    <property type="entry name" value="Ald_Oxase/Xan_DH_a/b_sf"/>
</dbReference>
<dbReference type="EMBL" id="NVVJ01000078">
    <property type="protein sequence ID" value="PCJ20773.1"/>
    <property type="molecule type" value="Genomic_DNA"/>
</dbReference>
<dbReference type="Gene3D" id="3.30.365.10">
    <property type="entry name" value="Aldehyde oxidase/xanthine dehydrogenase, molybdopterin binding domain"/>
    <property type="match status" value="4"/>
</dbReference>
<evidence type="ECO:0000259" key="4">
    <source>
        <dbReference type="SMART" id="SM01008"/>
    </source>
</evidence>
<comment type="caution">
    <text evidence="5">The sequence shown here is derived from an EMBL/GenBank/DDBJ whole genome shotgun (WGS) entry which is preliminary data.</text>
</comment>
<dbReference type="Gene3D" id="3.90.1170.50">
    <property type="entry name" value="Aldehyde oxidase/xanthine dehydrogenase, a/b hammerhead"/>
    <property type="match status" value="1"/>
</dbReference>
<dbReference type="Pfam" id="PF20256">
    <property type="entry name" value="MoCoBD_2"/>
    <property type="match status" value="1"/>
</dbReference>
<dbReference type="InterPro" id="IPR008274">
    <property type="entry name" value="AldOxase/xan_DH_MoCoBD1"/>
</dbReference>
<name>A0A2A5ANA0_9GAMM</name>
<reference evidence="6" key="1">
    <citation type="submission" date="2017-08" db="EMBL/GenBank/DDBJ databases">
        <title>A dynamic microbial community with high functional redundancy inhabits the cold, oxic subseafloor aquifer.</title>
        <authorList>
            <person name="Tully B.J."/>
            <person name="Wheat C.G."/>
            <person name="Glazer B.T."/>
            <person name="Huber J.A."/>
        </authorList>
    </citation>
    <scope>NUCLEOTIDE SEQUENCE [LARGE SCALE GENOMIC DNA]</scope>
</reference>
<proteinExistence type="inferred from homology"/>
<accession>A0A2A5ANA0</accession>